<name>L2GMD8_VITCO</name>
<keyword evidence="4" id="KW-0472">Membrane</keyword>
<evidence type="ECO:0000256" key="3">
    <source>
        <dbReference type="ARBA" id="ARBA00023274"/>
    </source>
</evidence>
<dbReference type="AlphaFoldDB" id="L2GMD8"/>
<keyword evidence="2" id="KW-0689">Ribosomal protein</keyword>
<evidence type="ECO:0000313" key="6">
    <source>
        <dbReference type="Proteomes" id="UP000011082"/>
    </source>
</evidence>
<dbReference type="OMA" id="RAYGGFM"/>
<dbReference type="GO" id="GO:0006412">
    <property type="term" value="P:translation"/>
    <property type="evidence" value="ECO:0007669"/>
    <property type="project" value="InterPro"/>
</dbReference>
<dbReference type="Gene3D" id="6.20.340.10">
    <property type="match status" value="1"/>
</dbReference>
<dbReference type="GO" id="GO:0005840">
    <property type="term" value="C:ribosome"/>
    <property type="evidence" value="ECO:0007669"/>
    <property type="project" value="UniProtKB-KW"/>
</dbReference>
<evidence type="ECO:0000256" key="2">
    <source>
        <dbReference type="ARBA" id="ARBA00022980"/>
    </source>
</evidence>
<protein>
    <recommendedName>
        <fullName evidence="7">Ribosomal protein L34e</fullName>
    </recommendedName>
</protein>
<dbReference type="VEuPathDB" id="MicrosporidiaDB:VICG_01278"/>
<evidence type="ECO:0000256" key="4">
    <source>
        <dbReference type="SAM" id="Phobius"/>
    </source>
</evidence>
<dbReference type="GO" id="GO:1990904">
    <property type="term" value="C:ribonucleoprotein complex"/>
    <property type="evidence" value="ECO:0007669"/>
    <property type="project" value="UniProtKB-KW"/>
</dbReference>
<dbReference type="RefSeq" id="XP_007604724.1">
    <property type="nucleotide sequence ID" value="XM_007604662.1"/>
</dbReference>
<reference evidence="6" key="1">
    <citation type="submission" date="2011-05" db="EMBL/GenBank/DDBJ databases">
        <title>The genome sequence of Vittaforma corneae strain ATCC 50505.</title>
        <authorList>
            <consortium name="The Broad Institute Genome Sequencing Platform"/>
            <person name="Cuomo C."/>
            <person name="Didier E."/>
            <person name="Bowers L."/>
            <person name="Young S.K."/>
            <person name="Zeng Q."/>
            <person name="Gargeya S."/>
            <person name="Fitzgerald M."/>
            <person name="Haas B."/>
            <person name="Abouelleil A."/>
            <person name="Alvarado L."/>
            <person name="Arachchi H.M."/>
            <person name="Berlin A."/>
            <person name="Chapman S.B."/>
            <person name="Gearin G."/>
            <person name="Goldberg J."/>
            <person name="Griggs A."/>
            <person name="Gujja S."/>
            <person name="Hansen M."/>
            <person name="Heiman D."/>
            <person name="Howarth C."/>
            <person name="Larimer J."/>
            <person name="Lui A."/>
            <person name="MacDonald P.J.P."/>
            <person name="McCowen C."/>
            <person name="Montmayeur A."/>
            <person name="Murphy C."/>
            <person name="Neiman D."/>
            <person name="Pearson M."/>
            <person name="Priest M."/>
            <person name="Roberts A."/>
            <person name="Saif S."/>
            <person name="Shea T."/>
            <person name="Sisk P."/>
            <person name="Stolte C."/>
            <person name="Sykes S."/>
            <person name="Wortman J."/>
            <person name="Nusbaum C."/>
            <person name="Birren B."/>
        </authorList>
    </citation>
    <scope>NUCLEOTIDE SEQUENCE [LARGE SCALE GENOMIC DNA]</scope>
    <source>
        <strain evidence="6">ATCC 50505</strain>
    </source>
</reference>
<dbReference type="PRINTS" id="PR01250">
    <property type="entry name" value="RIBOSOMALL34"/>
</dbReference>
<dbReference type="Pfam" id="PF01199">
    <property type="entry name" value="Ribosomal_L34e"/>
    <property type="match status" value="1"/>
</dbReference>
<dbReference type="InterPro" id="IPR038562">
    <property type="entry name" value="Ribosomal_eL34_C_sf"/>
</dbReference>
<sequence>MVEYCFVTLYESSFVFALFLFVSKIFVKNFHPEQMVVPIKFIGNTYKTASNKRVKVITPSKKISFIKEGKKAKMHRCHGCEQLLIGIAALRPAAFSRLPVSQRRVSRPYGATHCSNCVKKKIISSFLNDEQKLLSKKN</sequence>
<dbReference type="EMBL" id="JH370140">
    <property type="protein sequence ID" value="ELA41645.1"/>
    <property type="molecule type" value="Genomic_DNA"/>
</dbReference>
<keyword evidence="4" id="KW-0812">Transmembrane</keyword>
<keyword evidence="6" id="KW-1185">Reference proteome</keyword>
<proteinExistence type="inferred from homology"/>
<gene>
    <name evidence="5" type="ORF">VICG_01278</name>
</gene>
<evidence type="ECO:0008006" key="7">
    <source>
        <dbReference type="Google" id="ProtNLM"/>
    </source>
</evidence>
<comment type="similarity">
    <text evidence="1">Belongs to the eukaryotic ribosomal protein eL34 family.</text>
</comment>
<dbReference type="STRING" id="993615.L2GMD8"/>
<dbReference type="FunCoup" id="L2GMD8">
    <property type="interactions" value="178"/>
</dbReference>
<evidence type="ECO:0000256" key="1">
    <source>
        <dbReference type="ARBA" id="ARBA00009875"/>
    </source>
</evidence>
<keyword evidence="4" id="KW-1133">Transmembrane helix</keyword>
<keyword evidence="3" id="KW-0687">Ribonucleoprotein</keyword>
<dbReference type="GO" id="GO:0003735">
    <property type="term" value="F:structural constituent of ribosome"/>
    <property type="evidence" value="ECO:0007669"/>
    <property type="project" value="InterPro"/>
</dbReference>
<evidence type="ECO:0000313" key="5">
    <source>
        <dbReference type="EMBL" id="ELA41645.1"/>
    </source>
</evidence>
<dbReference type="InParanoid" id="L2GMD8"/>
<dbReference type="HOGENOM" id="CLU_1856845_0_0_1"/>
<dbReference type="OrthoDB" id="277449at2759"/>
<dbReference type="Proteomes" id="UP000011082">
    <property type="component" value="Unassembled WGS sequence"/>
</dbReference>
<feature type="transmembrane region" description="Helical" evidence="4">
    <location>
        <begin position="6"/>
        <end position="27"/>
    </location>
</feature>
<dbReference type="GeneID" id="19881989"/>
<dbReference type="PANTHER" id="PTHR10759">
    <property type="entry name" value="60S RIBOSOMAL PROTEIN L34"/>
    <property type="match status" value="1"/>
</dbReference>
<organism evidence="5 6">
    <name type="scientific">Vittaforma corneae (strain ATCC 50505)</name>
    <name type="common">Microsporidian parasite</name>
    <name type="synonym">Nosema corneum</name>
    <dbReference type="NCBI Taxonomy" id="993615"/>
    <lineage>
        <taxon>Eukaryota</taxon>
        <taxon>Fungi</taxon>
        <taxon>Fungi incertae sedis</taxon>
        <taxon>Microsporidia</taxon>
        <taxon>Nosematidae</taxon>
        <taxon>Vittaforma</taxon>
    </lineage>
</organism>
<dbReference type="InterPro" id="IPR008195">
    <property type="entry name" value="Ribosomal_eL34"/>
</dbReference>
<accession>L2GMD8</accession>